<keyword evidence="2" id="KW-1185">Reference proteome</keyword>
<proteinExistence type="predicted"/>
<evidence type="ECO:0000313" key="2">
    <source>
        <dbReference type="Proteomes" id="UP000184255"/>
    </source>
</evidence>
<comment type="caution">
    <text evidence="1">The sequence shown here is derived from an EMBL/GenBank/DDBJ whole genome shotgun (WGS) entry which is preliminary data.</text>
</comment>
<accession>A0A1L7SHP2</accession>
<dbReference type="RefSeq" id="XP_041677430.1">
    <property type="nucleotide sequence ID" value="XM_041826211.1"/>
</dbReference>
<gene>
    <name evidence="1" type="ORF">FMAN_02072</name>
</gene>
<dbReference type="VEuPathDB" id="FungiDB:FMAN_02072"/>
<evidence type="ECO:0000313" key="1">
    <source>
        <dbReference type="EMBL" id="CVK85170.1"/>
    </source>
</evidence>
<name>A0A1L7SHP2_FUSMA</name>
<protein>
    <submittedName>
        <fullName evidence="1">Uncharacterized protein</fullName>
    </submittedName>
</protein>
<dbReference type="AlphaFoldDB" id="A0A1L7SHP2"/>
<sequence length="166" mass="18095">MACDTPGTNFYQAAIGARHQKTGVSSYSSWANILTAQQGQDCYILSSAQPWNTLVCQTLAIASQSEQYSYLYRIAAAESPNRTMASSTKRIGEDAENGINERITGYHTFVIQKPSTITADGLLVGVTRHGQLGEEKTEKSTGAAGWDVEFGDRVRVFNVNVVVKPR</sequence>
<reference evidence="2" key="1">
    <citation type="journal article" date="2016" name="Genome Biol. Evol.">
        <title>Comparative 'omics' of the Fusarium fujikuroi species complex highlights differences in genetic potential and metabolite synthesis.</title>
        <authorList>
            <person name="Niehaus E.-M."/>
            <person name="Muensterkoetter M."/>
            <person name="Proctor R.H."/>
            <person name="Brown D.W."/>
            <person name="Sharon A."/>
            <person name="Idan Y."/>
            <person name="Oren-Young L."/>
            <person name="Sieber C.M."/>
            <person name="Novak O."/>
            <person name="Pencik A."/>
            <person name="Tarkowska D."/>
            <person name="Hromadova K."/>
            <person name="Freeman S."/>
            <person name="Maymon M."/>
            <person name="Elazar M."/>
            <person name="Youssef S.A."/>
            <person name="El-Shabrawy E.S.M."/>
            <person name="Shalaby A.B.A."/>
            <person name="Houterman P."/>
            <person name="Brock N.L."/>
            <person name="Burkhardt I."/>
            <person name="Tsavkelova E.A."/>
            <person name="Dickschat J.S."/>
            <person name="Galuszka P."/>
            <person name="Gueldener U."/>
            <person name="Tudzynski B."/>
        </authorList>
    </citation>
    <scope>NUCLEOTIDE SEQUENCE [LARGE SCALE GENOMIC DNA]</scope>
    <source>
        <strain evidence="2">MRC7560</strain>
    </source>
</reference>
<dbReference type="GeneID" id="65081344"/>
<organism evidence="1 2">
    <name type="scientific">Fusarium mangiferae</name>
    <name type="common">Mango malformation disease fungus</name>
    <dbReference type="NCBI Taxonomy" id="192010"/>
    <lineage>
        <taxon>Eukaryota</taxon>
        <taxon>Fungi</taxon>
        <taxon>Dikarya</taxon>
        <taxon>Ascomycota</taxon>
        <taxon>Pezizomycotina</taxon>
        <taxon>Sordariomycetes</taxon>
        <taxon>Hypocreomycetidae</taxon>
        <taxon>Hypocreales</taxon>
        <taxon>Nectriaceae</taxon>
        <taxon>Fusarium</taxon>
        <taxon>Fusarium fujikuroi species complex</taxon>
    </lineage>
</organism>
<dbReference type="EMBL" id="FCQH01000001">
    <property type="protein sequence ID" value="CVK85170.1"/>
    <property type="molecule type" value="Genomic_DNA"/>
</dbReference>
<dbReference type="Proteomes" id="UP000184255">
    <property type="component" value="Unassembled WGS sequence"/>
</dbReference>